<evidence type="ECO:0000313" key="10">
    <source>
        <dbReference type="Proteomes" id="UP000736328"/>
    </source>
</evidence>
<accession>A0A933ICE1</accession>
<evidence type="ECO:0000256" key="6">
    <source>
        <dbReference type="ARBA" id="ARBA00022840"/>
    </source>
</evidence>
<evidence type="ECO:0000259" key="8">
    <source>
        <dbReference type="Pfam" id="PF01288"/>
    </source>
</evidence>
<keyword evidence="7" id="KW-0289">Folate biosynthesis</keyword>
<name>A0A933ICE1_UNCT6</name>
<protein>
    <recommendedName>
        <fullName evidence="2">2-amino-4-hydroxy-6-hydroxymethyldihydropteridine diphosphokinase</fullName>
        <ecNumber evidence="2">2.7.6.3</ecNumber>
    </recommendedName>
</protein>
<gene>
    <name evidence="9" type="primary">folK</name>
    <name evidence="9" type="ORF">HY768_06070</name>
</gene>
<dbReference type="Pfam" id="PF01288">
    <property type="entry name" value="HPPK"/>
    <property type="match status" value="1"/>
</dbReference>
<organism evidence="9 10">
    <name type="scientific">candidate division TA06 bacterium</name>
    <dbReference type="NCBI Taxonomy" id="2250710"/>
    <lineage>
        <taxon>Bacteria</taxon>
        <taxon>Bacteria division TA06</taxon>
    </lineage>
</organism>
<dbReference type="InterPro" id="IPR000550">
    <property type="entry name" value="Hppk"/>
</dbReference>
<keyword evidence="5" id="KW-0418">Kinase</keyword>
<dbReference type="NCBIfam" id="TIGR01498">
    <property type="entry name" value="folK"/>
    <property type="match status" value="1"/>
</dbReference>
<comment type="pathway">
    <text evidence="1">Cofactor biosynthesis; tetrahydrofolate biosynthesis; 2-amino-4-hydroxy-6-hydroxymethyl-7,8-dihydropteridine diphosphate from 7,8-dihydroneopterin triphosphate: step 4/4.</text>
</comment>
<dbReference type="GO" id="GO:0005524">
    <property type="term" value="F:ATP binding"/>
    <property type="evidence" value="ECO:0007669"/>
    <property type="project" value="UniProtKB-KW"/>
</dbReference>
<dbReference type="GO" id="GO:0016301">
    <property type="term" value="F:kinase activity"/>
    <property type="evidence" value="ECO:0007669"/>
    <property type="project" value="UniProtKB-KW"/>
</dbReference>
<dbReference type="PANTHER" id="PTHR43071:SF1">
    <property type="entry name" value="2-AMINO-4-HYDROXY-6-HYDROXYMETHYLDIHYDROPTERIDINE PYROPHOSPHOKINASE"/>
    <property type="match status" value="1"/>
</dbReference>
<dbReference type="EC" id="2.7.6.3" evidence="2"/>
<keyword evidence="3 9" id="KW-0808">Transferase</keyword>
<dbReference type="EMBL" id="JACQXR010000079">
    <property type="protein sequence ID" value="MBI4726774.1"/>
    <property type="molecule type" value="Genomic_DNA"/>
</dbReference>
<dbReference type="GO" id="GO:0046656">
    <property type="term" value="P:folic acid biosynthetic process"/>
    <property type="evidence" value="ECO:0007669"/>
    <property type="project" value="UniProtKB-KW"/>
</dbReference>
<comment type="caution">
    <text evidence="9">The sequence shown here is derived from an EMBL/GenBank/DDBJ whole genome shotgun (WGS) entry which is preliminary data.</text>
</comment>
<dbReference type="AlphaFoldDB" id="A0A933ICE1"/>
<dbReference type="InterPro" id="IPR035907">
    <property type="entry name" value="Hppk_sf"/>
</dbReference>
<evidence type="ECO:0000256" key="1">
    <source>
        <dbReference type="ARBA" id="ARBA00005051"/>
    </source>
</evidence>
<dbReference type="CDD" id="cd00483">
    <property type="entry name" value="HPPK"/>
    <property type="match status" value="1"/>
</dbReference>
<dbReference type="Gene3D" id="3.30.70.560">
    <property type="entry name" value="7,8-Dihydro-6-hydroxymethylpterin-pyrophosphokinase HPPK"/>
    <property type="match status" value="1"/>
</dbReference>
<evidence type="ECO:0000313" key="9">
    <source>
        <dbReference type="EMBL" id="MBI4726774.1"/>
    </source>
</evidence>
<dbReference type="PANTHER" id="PTHR43071">
    <property type="entry name" value="2-AMINO-4-HYDROXY-6-HYDROXYMETHYLDIHYDROPTERIDINE PYROPHOSPHOKINASE"/>
    <property type="match status" value="1"/>
</dbReference>
<evidence type="ECO:0000256" key="5">
    <source>
        <dbReference type="ARBA" id="ARBA00022777"/>
    </source>
</evidence>
<proteinExistence type="predicted"/>
<evidence type="ECO:0000256" key="2">
    <source>
        <dbReference type="ARBA" id="ARBA00013253"/>
    </source>
</evidence>
<sequence length="174" mass="19676">MKQTSENKKTKSYVGLGSNLGNRLGNIRFALAAMGQMPGSSVLRMSAVYETEPYGNPGQPKFLNAAVEIETALEPTTLLKSLQRIEHHLGRVRQAKWEPRVIDLDILYFGNQVIDTPELKVPHPELSLRRFALVPLCDLIPEFEDPTSRQKVKVLLQKISRTHKDIIKLETVNF</sequence>
<reference evidence="9" key="1">
    <citation type="submission" date="2020-07" db="EMBL/GenBank/DDBJ databases">
        <title>Huge and variable diversity of episymbiotic CPR bacteria and DPANN archaea in groundwater ecosystems.</title>
        <authorList>
            <person name="He C.Y."/>
            <person name="Keren R."/>
            <person name="Whittaker M."/>
            <person name="Farag I.F."/>
            <person name="Doudna J."/>
            <person name="Cate J.H.D."/>
            <person name="Banfield J.F."/>
        </authorList>
    </citation>
    <scope>NUCLEOTIDE SEQUENCE</scope>
    <source>
        <strain evidence="9">NC_groundwater_1520_Pr4_B-0.1um_53_5</strain>
    </source>
</reference>
<evidence type="ECO:0000256" key="7">
    <source>
        <dbReference type="ARBA" id="ARBA00022909"/>
    </source>
</evidence>
<evidence type="ECO:0000256" key="4">
    <source>
        <dbReference type="ARBA" id="ARBA00022741"/>
    </source>
</evidence>
<feature type="domain" description="7,8-dihydro-6-hydroxymethylpterin-pyrophosphokinase" evidence="8">
    <location>
        <begin position="13"/>
        <end position="141"/>
    </location>
</feature>
<dbReference type="Proteomes" id="UP000736328">
    <property type="component" value="Unassembled WGS sequence"/>
</dbReference>
<keyword evidence="4" id="KW-0547">Nucleotide-binding</keyword>
<keyword evidence="6" id="KW-0067">ATP-binding</keyword>
<dbReference type="SUPFAM" id="SSF55083">
    <property type="entry name" value="6-hydroxymethyl-7,8-dihydropterin pyrophosphokinase, HPPK"/>
    <property type="match status" value="1"/>
</dbReference>
<dbReference type="GO" id="GO:0003848">
    <property type="term" value="F:2-amino-4-hydroxy-6-hydroxymethyldihydropteridine diphosphokinase activity"/>
    <property type="evidence" value="ECO:0007669"/>
    <property type="project" value="UniProtKB-EC"/>
</dbReference>
<evidence type="ECO:0000256" key="3">
    <source>
        <dbReference type="ARBA" id="ARBA00022679"/>
    </source>
</evidence>